<dbReference type="EMBL" id="JBEXRX010000281">
    <property type="protein sequence ID" value="MEU0156995.1"/>
    <property type="molecule type" value="Genomic_DNA"/>
</dbReference>
<evidence type="ECO:0000313" key="4">
    <source>
        <dbReference type="EMBL" id="MEU0156995.1"/>
    </source>
</evidence>
<feature type="transmembrane region" description="Helical" evidence="2">
    <location>
        <begin position="268"/>
        <end position="289"/>
    </location>
</feature>
<name>A0ABV2VW09_9ACTN</name>
<dbReference type="RefSeq" id="WP_355668464.1">
    <property type="nucleotide sequence ID" value="NZ_JBEXRX010000281.1"/>
</dbReference>
<feature type="region of interest" description="Disordered" evidence="1">
    <location>
        <begin position="199"/>
        <end position="262"/>
    </location>
</feature>
<keyword evidence="2" id="KW-1133">Transmembrane helix</keyword>
<evidence type="ECO:0008006" key="6">
    <source>
        <dbReference type="Google" id="ProtNLM"/>
    </source>
</evidence>
<feature type="chain" id="PRO_5045493746" description="LPXTG cell wall anchor domain-containing protein" evidence="3">
    <location>
        <begin position="29"/>
        <end position="295"/>
    </location>
</feature>
<feature type="compositionally biased region" description="Pro residues" evidence="1">
    <location>
        <begin position="215"/>
        <end position="237"/>
    </location>
</feature>
<reference evidence="4 5" key="1">
    <citation type="submission" date="2024-06" db="EMBL/GenBank/DDBJ databases">
        <title>The Natural Products Discovery Center: Release of the First 8490 Sequenced Strains for Exploring Actinobacteria Biosynthetic Diversity.</title>
        <authorList>
            <person name="Kalkreuter E."/>
            <person name="Kautsar S.A."/>
            <person name="Yang D."/>
            <person name="Bader C.D."/>
            <person name="Teijaro C.N."/>
            <person name="Fluegel L."/>
            <person name="Davis C.M."/>
            <person name="Simpson J.R."/>
            <person name="Lauterbach L."/>
            <person name="Steele A.D."/>
            <person name="Gui C."/>
            <person name="Meng S."/>
            <person name="Li G."/>
            <person name="Viehrig K."/>
            <person name="Ye F."/>
            <person name="Su P."/>
            <person name="Kiefer A.F."/>
            <person name="Nichols A."/>
            <person name="Cepeda A.J."/>
            <person name="Yan W."/>
            <person name="Fan B."/>
            <person name="Jiang Y."/>
            <person name="Adhikari A."/>
            <person name="Zheng C.-J."/>
            <person name="Schuster L."/>
            <person name="Cowan T.M."/>
            <person name="Smanski M.J."/>
            <person name="Chevrette M.G."/>
            <person name="De Carvalho L.P.S."/>
            <person name="Shen B."/>
        </authorList>
    </citation>
    <scope>NUCLEOTIDE SEQUENCE [LARGE SCALE GENOMIC DNA]</scope>
    <source>
        <strain evidence="4 5">NPDC006286</strain>
    </source>
</reference>
<keyword evidence="2" id="KW-0812">Transmembrane</keyword>
<evidence type="ECO:0000256" key="2">
    <source>
        <dbReference type="SAM" id="Phobius"/>
    </source>
</evidence>
<comment type="caution">
    <text evidence="4">The sequence shown here is derived from an EMBL/GenBank/DDBJ whole genome shotgun (WGS) entry which is preliminary data.</text>
</comment>
<accession>A0ABV2VW09</accession>
<feature type="signal peptide" evidence="3">
    <location>
        <begin position="1"/>
        <end position="28"/>
    </location>
</feature>
<sequence length="295" mass="30389">MRQILFRVLAGAALVLTLAGFAATPAQAAAPGGVTVSSPCYEPAYGATWVYWTVTNHTAADIEATLTNDTGQPPMFTIPAGGSVVRETLGGSTVEVMVGGVVVASAPVPPSDALTACGTEPASFNLIVDCRPSPYQVTLRIKNATDQARQYKLSKQRGEELTGTALPGNTYITEDWVKATDRWKLDIAGYSYVRVVNEPPLCNAPSPTPTTTRTPSPPPATTNAPSPAPTVTAPPPTQTVAPTGGDTIGPDPTLAPASSSSGLDSGNGVLAVGLACLLVGSVLGATFRLRRRCTE</sequence>
<dbReference type="Proteomes" id="UP001550348">
    <property type="component" value="Unassembled WGS sequence"/>
</dbReference>
<keyword evidence="5" id="KW-1185">Reference proteome</keyword>
<proteinExistence type="predicted"/>
<gene>
    <name evidence="4" type="ORF">ABZ071_35085</name>
</gene>
<organism evidence="4 5">
    <name type="scientific">Micromonospora fulviviridis</name>
    <dbReference type="NCBI Taxonomy" id="47860"/>
    <lineage>
        <taxon>Bacteria</taxon>
        <taxon>Bacillati</taxon>
        <taxon>Actinomycetota</taxon>
        <taxon>Actinomycetes</taxon>
        <taxon>Micromonosporales</taxon>
        <taxon>Micromonosporaceae</taxon>
        <taxon>Micromonospora</taxon>
    </lineage>
</organism>
<evidence type="ECO:0000256" key="3">
    <source>
        <dbReference type="SAM" id="SignalP"/>
    </source>
</evidence>
<evidence type="ECO:0000256" key="1">
    <source>
        <dbReference type="SAM" id="MobiDB-lite"/>
    </source>
</evidence>
<protein>
    <recommendedName>
        <fullName evidence="6">LPXTG cell wall anchor domain-containing protein</fullName>
    </recommendedName>
</protein>
<keyword evidence="2" id="KW-0472">Membrane</keyword>
<keyword evidence="3" id="KW-0732">Signal</keyword>
<evidence type="ECO:0000313" key="5">
    <source>
        <dbReference type="Proteomes" id="UP001550348"/>
    </source>
</evidence>